<evidence type="ECO:0000256" key="7">
    <source>
        <dbReference type="RuleBase" id="RU000562"/>
    </source>
</evidence>
<evidence type="ECO:0000256" key="6">
    <source>
        <dbReference type="HAMAP-Rule" id="MF_01363"/>
    </source>
</evidence>
<dbReference type="InterPro" id="IPR018258">
    <property type="entry name" value="Ribosomal_bL21_CS"/>
</dbReference>
<dbReference type="InterPro" id="IPR036164">
    <property type="entry name" value="bL21-like_sf"/>
</dbReference>
<keyword evidence="3 6" id="KW-0694">RNA-binding</keyword>
<dbReference type="HOGENOM" id="CLU_061463_3_2_0"/>
<dbReference type="GO" id="GO:1990904">
    <property type="term" value="C:ribonucleoprotein complex"/>
    <property type="evidence" value="ECO:0007669"/>
    <property type="project" value="UniProtKB-KW"/>
</dbReference>
<dbReference type="InterPro" id="IPR028909">
    <property type="entry name" value="bL21-like"/>
</dbReference>
<dbReference type="STRING" id="479434.Sthe_1805"/>
<comment type="function">
    <text evidence="6 7">This protein binds to 23S rRNA in the presence of protein L20.</text>
</comment>
<dbReference type="InterPro" id="IPR001787">
    <property type="entry name" value="Ribosomal_bL21"/>
</dbReference>
<accession>D1C4S1</accession>
<keyword evidence="4 6" id="KW-0689">Ribosomal protein</keyword>
<dbReference type="OrthoDB" id="9813334at2"/>
<evidence type="ECO:0000256" key="2">
    <source>
        <dbReference type="ARBA" id="ARBA00022730"/>
    </source>
</evidence>
<evidence type="ECO:0000313" key="8">
    <source>
        <dbReference type="EMBL" id="ACZ39238.1"/>
    </source>
</evidence>
<dbReference type="InParanoid" id="D1C4S1"/>
<proteinExistence type="inferred from homology"/>
<dbReference type="RefSeq" id="WP_012872284.1">
    <property type="nucleotide sequence ID" value="NC_013523.1"/>
</dbReference>
<dbReference type="GO" id="GO:0005840">
    <property type="term" value="C:ribosome"/>
    <property type="evidence" value="ECO:0007669"/>
    <property type="project" value="UniProtKB-KW"/>
</dbReference>
<evidence type="ECO:0000256" key="3">
    <source>
        <dbReference type="ARBA" id="ARBA00022884"/>
    </source>
</evidence>
<dbReference type="EMBL" id="CP001823">
    <property type="protein sequence ID" value="ACZ39238.1"/>
    <property type="molecule type" value="Genomic_DNA"/>
</dbReference>
<dbReference type="FunCoup" id="D1C4S1">
    <property type="interactions" value="368"/>
</dbReference>
<keyword evidence="5 6" id="KW-0687">Ribonucleoprotein</keyword>
<comment type="subunit">
    <text evidence="6">Part of the 50S ribosomal subunit. Contacts protein L20.</text>
</comment>
<dbReference type="Proteomes" id="UP000002027">
    <property type="component" value="Chromosome 1"/>
</dbReference>
<evidence type="ECO:0000313" key="9">
    <source>
        <dbReference type="Proteomes" id="UP000002027"/>
    </source>
</evidence>
<keyword evidence="2 6" id="KW-0699">rRNA-binding</keyword>
<dbReference type="KEGG" id="sti:Sthe_1805"/>
<name>D1C4S1_SPHTD</name>
<organism evidence="8 9">
    <name type="scientific">Sphaerobacter thermophilus (strain ATCC 49802 / DSM 20745 / KCCM 41009 / NCIMB 13125 / S 6022)</name>
    <dbReference type="NCBI Taxonomy" id="479434"/>
    <lineage>
        <taxon>Bacteria</taxon>
        <taxon>Pseudomonadati</taxon>
        <taxon>Thermomicrobiota</taxon>
        <taxon>Thermomicrobia</taxon>
        <taxon>Sphaerobacterales</taxon>
        <taxon>Sphaerobacterineae</taxon>
        <taxon>Sphaerobacteraceae</taxon>
        <taxon>Sphaerobacter</taxon>
    </lineage>
</organism>
<evidence type="ECO:0000256" key="5">
    <source>
        <dbReference type="ARBA" id="ARBA00023274"/>
    </source>
</evidence>
<dbReference type="GO" id="GO:0005737">
    <property type="term" value="C:cytoplasm"/>
    <property type="evidence" value="ECO:0007669"/>
    <property type="project" value="UniProtKB-ARBA"/>
</dbReference>
<reference evidence="9" key="1">
    <citation type="submission" date="2009-11" db="EMBL/GenBank/DDBJ databases">
        <title>The complete chromosome 1 of Sphaerobacter thermophilus DSM 20745.</title>
        <authorList>
            <person name="Lucas S."/>
            <person name="Copeland A."/>
            <person name="Lapidus A."/>
            <person name="Glavina del Rio T."/>
            <person name="Dalin E."/>
            <person name="Tice H."/>
            <person name="Bruce D."/>
            <person name="Goodwin L."/>
            <person name="Pitluck S."/>
            <person name="Kyrpides N."/>
            <person name="Mavromatis K."/>
            <person name="Ivanova N."/>
            <person name="Mikhailova N."/>
            <person name="LaButti K.M."/>
            <person name="Clum A."/>
            <person name="Sun H.I."/>
            <person name="Brettin T."/>
            <person name="Detter J.C."/>
            <person name="Han C."/>
            <person name="Larimer F."/>
            <person name="Land M."/>
            <person name="Hauser L."/>
            <person name="Markowitz V."/>
            <person name="Cheng J.F."/>
            <person name="Hugenholtz P."/>
            <person name="Woyke T."/>
            <person name="Wu D."/>
            <person name="Steenblock K."/>
            <person name="Schneider S."/>
            <person name="Pukall R."/>
            <person name="Goeker M."/>
            <person name="Klenk H.P."/>
            <person name="Eisen J.A."/>
        </authorList>
    </citation>
    <scope>NUCLEOTIDE SEQUENCE [LARGE SCALE GENOMIC DNA]</scope>
    <source>
        <strain evidence="9">ATCC 49802 / DSM 20745 / S 6022</strain>
    </source>
</reference>
<comment type="similarity">
    <text evidence="1 6 7">Belongs to the bacterial ribosomal protein bL21 family.</text>
</comment>
<dbReference type="NCBIfam" id="TIGR00061">
    <property type="entry name" value="L21"/>
    <property type="match status" value="1"/>
</dbReference>
<dbReference type="PANTHER" id="PTHR21349:SF0">
    <property type="entry name" value="LARGE RIBOSOMAL SUBUNIT PROTEIN BL21M"/>
    <property type="match status" value="1"/>
</dbReference>
<dbReference type="AlphaFoldDB" id="D1C4S1"/>
<dbReference type="GO" id="GO:0006412">
    <property type="term" value="P:translation"/>
    <property type="evidence" value="ECO:0007669"/>
    <property type="project" value="UniProtKB-UniRule"/>
</dbReference>
<evidence type="ECO:0000256" key="4">
    <source>
        <dbReference type="ARBA" id="ARBA00022980"/>
    </source>
</evidence>
<evidence type="ECO:0000256" key="1">
    <source>
        <dbReference type="ARBA" id="ARBA00008563"/>
    </source>
</evidence>
<keyword evidence="9" id="KW-1185">Reference proteome</keyword>
<gene>
    <name evidence="6" type="primary">rplU</name>
    <name evidence="8" type="ordered locus">Sthe_1805</name>
</gene>
<dbReference type="GO" id="GO:0019843">
    <property type="term" value="F:rRNA binding"/>
    <property type="evidence" value="ECO:0007669"/>
    <property type="project" value="UniProtKB-UniRule"/>
</dbReference>
<dbReference type="PROSITE" id="PS01169">
    <property type="entry name" value="RIBOSOMAL_L21"/>
    <property type="match status" value="1"/>
</dbReference>
<dbReference type="PANTHER" id="PTHR21349">
    <property type="entry name" value="50S RIBOSOMAL PROTEIN L21"/>
    <property type="match status" value="1"/>
</dbReference>
<dbReference type="SUPFAM" id="SSF141091">
    <property type="entry name" value="L21p-like"/>
    <property type="match status" value="1"/>
</dbReference>
<dbReference type="GO" id="GO:0003735">
    <property type="term" value="F:structural constituent of ribosome"/>
    <property type="evidence" value="ECO:0007669"/>
    <property type="project" value="InterPro"/>
</dbReference>
<reference evidence="8 9" key="2">
    <citation type="journal article" date="2010" name="Stand. Genomic Sci.">
        <title>Complete genome sequence of Desulfohalobium retbaense type strain (HR(100)).</title>
        <authorList>
            <person name="Spring S."/>
            <person name="Nolan M."/>
            <person name="Lapidus A."/>
            <person name="Glavina Del Rio T."/>
            <person name="Copeland A."/>
            <person name="Tice H."/>
            <person name="Cheng J.F."/>
            <person name="Lucas S."/>
            <person name="Land M."/>
            <person name="Chen F."/>
            <person name="Bruce D."/>
            <person name="Goodwin L."/>
            <person name="Pitluck S."/>
            <person name="Ivanova N."/>
            <person name="Mavromatis K."/>
            <person name="Mikhailova N."/>
            <person name="Pati A."/>
            <person name="Chen A."/>
            <person name="Palaniappan K."/>
            <person name="Hauser L."/>
            <person name="Chang Y.J."/>
            <person name="Jeffries C.D."/>
            <person name="Munk C."/>
            <person name="Kiss H."/>
            <person name="Chain P."/>
            <person name="Han C."/>
            <person name="Brettin T."/>
            <person name="Detter J.C."/>
            <person name="Schuler E."/>
            <person name="Goker M."/>
            <person name="Rohde M."/>
            <person name="Bristow J."/>
            <person name="Eisen J.A."/>
            <person name="Markowitz V."/>
            <person name="Hugenholtz P."/>
            <person name="Kyrpides N.C."/>
            <person name="Klenk H.P."/>
        </authorList>
    </citation>
    <scope>NUCLEOTIDE SEQUENCE [LARGE SCALE GENOMIC DNA]</scope>
    <source>
        <strain evidence="9">ATCC 49802 / DSM 20745 / S 6022</strain>
    </source>
</reference>
<dbReference type="Pfam" id="PF00829">
    <property type="entry name" value="Ribosomal_L21p"/>
    <property type="match status" value="1"/>
</dbReference>
<dbReference type="eggNOG" id="COG0261">
    <property type="taxonomic scope" value="Bacteria"/>
</dbReference>
<protein>
    <recommendedName>
        <fullName evidence="6">Large ribosomal subunit protein bL21</fullName>
    </recommendedName>
</protein>
<sequence length="103" mass="11574">MYAVVETGGKQYRVAVGDRIEVERLDAEPGTDVTLDRVLLVADGEDVRVGTPVVEGARVVASVEDQIKGKKVIVFKFKPKKRYRRKQGHRQQLTRLTIKEIVA</sequence>
<dbReference type="HAMAP" id="MF_01363">
    <property type="entry name" value="Ribosomal_bL21"/>
    <property type="match status" value="1"/>
</dbReference>